<comment type="similarity">
    <text evidence="1">Belongs to the glycosyl hydrolase 39 family.</text>
</comment>
<dbReference type="PROSITE" id="PS01124">
    <property type="entry name" value="HTH_ARAC_FAMILY_2"/>
    <property type="match status" value="1"/>
</dbReference>
<dbReference type="InterPro" id="IPR049166">
    <property type="entry name" value="GH39_cat"/>
</dbReference>
<gene>
    <name evidence="8" type="ordered locus">LMM7_2941</name>
</gene>
<dbReference type="PROSITE" id="PS00041">
    <property type="entry name" value="HTH_ARAC_FAMILY_1"/>
    <property type="match status" value="1"/>
</dbReference>
<dbReference type="PATRIC" id="fig|1030009.3.peg.2930"/>
<dbReference type="RefSeq" id="WP_012582255.1">
    <property type="nucleotide sequence ID" value="NC_017537.1"/>
</dbReference>
<evidence type="ECO:0000259" key="7">
    <source>
        <dbReference type="PROSITE" id="PS01124"/>
    </source>
</evidence>
<dbReference type="HOGENOM" id="CLU_017624_1_0_9"/>
<keyword evidence="2" id="KW-0378">Hydrolase</keyword>
<evidence type="ECO:0000256" key="1">
    <source>
        <dbReference type="ARBA" id="ARBA00008875"/>
    </source>
</evidence>
<dbReference type="InterPro" id="IPR018060">
    <property type="entry name" value="HTH_AraC"/>
</dbReference>
<proteinExistence type="inferred from homology"/>
<dbReference type="Gene3D" id="2.60.40.1500">
    <property type="entry name" value="Glycosyl hydrolase domain, family 39"/>
    <property type="match status" value="1"/>
</dbReference>
<dbReference type="InterPro" id="IPR009057">
    <property type="entry name" value="Homeodomain-like_sf"/>
</dbReference>
<dbReference type="PANTHER" id="PTHR43280">
    <property type="entry name" value="ARAC-FAMILY TRANSCRIPTIONAL REGULATOR"/>
    <property type="match status" value="1"/>
</dbReference>
<dbReference type="Pfam" id="PF01229">
    <property type="entry name" value="Glyco_hydro_39"/>
    <property type="match status" value="1"/>
</dbReference>
<dbReference type="SUPFAM" id="SSF51011">
    <property type="entry name" value="Glycosyl hydrolase domain"/>
    <property type="match status" value="1"/>
</dbReference>
<dbReference type="Gene3D" id="2.60.120.10">
    <property type="entry name" value="Jelly Rolls"/>
    <property type="match status" value="1"/>
</dbReference>
<evidence type="ECO:0000256" key="3">
    <source>
        <dbReference type="ARBA" id="ARBA00023015"/>
    </source>
</evidence>
<evidence type="ECO:0000256" key="2">
    <source>
        <dbReference type="ARBA" id="ARBA00022801"/>
    </source>
</evidence>
<dbReference type="SMART" id="SM00342">
    <property type="entry name" value="HTH_ARAC"/>
    <property type="match status" value="1"/>
</dbReference>
<dbReference type="SUPFAM" id="SSF51215">
    <property type="entry name" value="Regulatory protein AraC"/>
    <property type="match status" value="1"/>
</dbReference>
<keyword evidence="3" id="KW-0805">Transcription regulation</keyword>
<evidence type="ECO:0000313" key="8">
    <source>
        <dbReference type="EMBL" id="AEH93946.1"/>
    </source>
</evidence>
<dbReference type="EMBL" id="CP002816">
    <property type="protein sequence ID" value="AEH93946.1"/>
    <property type="molecule type" value="Genomic_DNA"/>
</dbReference>
<dbReference type="KEGG" id="lmq:LMM7_2941"/>
<dbReference type="SUPFAM" id="SSF46689">
    <property type="entry name" value="Homeodomain-like"/>
    <property type="match status" value="2"/>
</dbReference>
<keyword evidence="4" id="KW-0238">DNA-binding</keyword>
<dbReference type="Gene3D" id="3.20.20.80">
    <property type="entry name" value="Glycosidases"/>
    <property type="match status" value="1"/>
</dbReference>
<keyword evidence="5" id="KW-0804">Transcription</keyword>
<dbReference type="SUPFAM" id="SSF51445">
    <property type="entry name" value="(Trans)glycosidases"/>
    <property type="match status" value="1"/>
</dbReference>
<sequence length="780" mass="90664">MSHLKDYTIGIQHIKQLTSEISLGTKLLFAISGQITIKVSEQKFYLQEGDVLVLDRNTFYTIEGNEDNLLINLTISDTFFAHYYEDYFQHSFKFFSKESDPGRERVVGSLRKSVSELLIASATKKRANKLEAQSALFQILLLLTRFLKKGIPSSARKEVNDKRISRIIREVEERFDEALSLREFAQKEFLSEAYLSRYFKKTTGLGFLQYLTEVRLKHAIQDLLYSAESITEIALKNGFSSQKHFSEVFKFHFELTPSEYRAEHHVETNLLIEDKTSELGASIEQIVPSPEILVKLSRLYHDVEPGKELNKAPFEKKKIDITEKTERCLSENMNILTIGELKEVLKDNVQKQIITTRDEIGINYIGIRHLFRGSTFLPETETDELVPTSSPYANADLALTFLKQQNLQLFIRLEYQDIVGDEAAVFERLDHFLKHCMQVFGREFVSKWHFMFFEPKNTYADKEELKKLYLKIYHTIKSRFPAIQVGNFVPFSLSKNAVPERHTWFLEEADKMDFVAYNANQNEAVDFSKEDMKSFSISEDYCLSKTLQLKAFLKHHHINKPLMLVNWNTLSGNTRYTNGTFFRGALVLKTMLDLVPEVDALGFWINTELHEGDDSKLNISLDGIEMFHFFNGKRPAFYAVKFLRRLKGVVVAKGEDYIMTKHADGYQLILMNCATINPRYSVEERFIKEEQKEVHIRLTGLHAGDYQVCKWQFDRDNGALYSKYWQLNSKYGLDKEILDYIVDASQPTLTVSDETITEDWSFYAYLDINAIHFYEFRSTV</sequence>
<protein>
    <submittedName>
        <fullName evidence="8">Amino-terminal domain-containing protein</fullName>
    </submittedName>
</protein>
<dbReference type="InterPro" id="IPR037923">
    <property type="entry name" value="HTH-like"/>
</dbReference>
<evidence type="ECO:0000256" key="6">
    <source>
        <dbReference type="ARBA" id="ARBA00023295"/>
    </source>
</evidence>
<feature type="domain" description="HTH araC/xylS-type" evidence="7">
    <location>
        <begin position="165"/>
        <end position="263"/>
    </location>
</feature>
<dbReference type="InterPro" id="IPR020449">
    <property type="entry name" value="Tscrpt_reg_AraC-type_HTH"/>
</dbReference>
<dbReference type="PANTHER" id="PTHR43280:SF2">
    <property type="entry name" value="HTH-TYPE TRANSCRIPTIONAL REGULATOR EXSA"/>
    <property type="match status" value="1"/>
</dbReference>
<dbReference type="GO" id="GO:0003700">
    <property type="term" value="F:DNA-binding transcription factor activity"/>
    <property type="evidence" value="ECO:0007669"/>
    <property type="project" value="InterPro"/>
</dbReference>
<name>A0A0E0V041_LISMM</name>
<accession>A0A0E0V041</accession>
<dbReference type="AlphaFoldDB" id="A0A0E0V041"/>
<keyword evidence="6" id="KW-0326">Glycosidase</keyword>
<reference evidence="8 9" key="1">
    <citation type="journal article" date="2011" name="J. Bacteriol.">
        <title>Genome sequence of the nonpathogenic Listeria monocytogenes serovar 4a strain M7.</title>
        <authorList>
            <person name="Chen J."/>
            <person name="Xia Y."/>
            <person name="Cheng C."/>
            <person name="Fang C."/>
            <person name="Shan Y."/>
            <person name="Jin G."/>
            <person name="Fang W."/>
        </authorList>
    </citation>
    <scope>NUCLEOTIDE SEQUENCE [LARGE SCALE GENOMIC DNA]</scope>
    <source>
        <strain evidence="8 9">M7</strain>
    </source>
</reference>
<dbReference type="InterPro" id="IPR018062">
    <property type="entry name" value="HTH_AraC-typ_CS"/>
</dbReference>
<dbReference type="InterPro" id="IPR017853">
    <property type="entry name" value="GH"/>
</dbReference>
<evidence type="ECO:0000256" key="5">
    <source>
        <dbReference type="ARBA" id="ARBA00023163"/>
    </source>
</evidence>
<dbReference type="Gene3D" id="1.10.10.60">
    <property type="entry name" value="Homeodomain-like"/>
    <property type="match status" value="2"/>
</dbReference>
<dbReference type="Pfam" id="PF12833">
    <property type="entry name" value="HTH_18"/>
    <property type="match status" value="1"/>
</dbReference>
<organism evidence="8 9">
    <name type="scientific">Listeria monocytogenes serotype 4a (strain M7)</name>
    <dbReference type="NCBI Taxonomy" id="1030009"/>
    <lineage>
        <taxon>Bacteria</taxon>
        <taxon>Bacillati</taxon>
        <taxon>Bacillota</taxon>
        <taxon>Bacilli</taxon>
        <taxon>Bacillales</taxon>
        <taxon>Listeriaceae</taxon>
        <taxon>Listeria</taxon>
    </lineage>
</organism>
<evidence type="ECO:0000313" key="9">
    <source>
        <dbReference type="Proteomes" id="UP000000486"/>
    </source>
</evidence>
<dbReference type="Proteomes" id="UP000000486">
    <property type="component" value="Chromosome"/>
</dbReference>
<dbReference type="GO" id="GO:0016798">
    <property type="term" value="F:hydrolase activity, acting on glycosyl bonds"/>
    <property type="evidence" value="ECO:0007669"/>
    <property type="project" value="UniProtKB-KW"/>
</dbReference>
<dbReference type="InterPro" id="IPR014710">
    <property type="entry name" value="RmlC-like_jellyroll"/>
</dbReference>
<dbReference type="PRINTS" id="PR00032">
    <property type="entry name" value="HTHARAC"/>
</dbReference>
<dbReference type="GO" id="GO:0043565">
    <property type="term" value="F:sequence-specific DNA binding"/>
    <property type="evidence" value="ECO:0007669"/>
    <property type="project" value="InterPro"/>
</dbReference>
<evidence type="ECO:0000256" key="4">
    <source>
        <dbReference type="ARBA" id="ARBA00023125"/>
    </source>
</evidence>